<feature type="non-terminal residue" evidence="2">
    <location>
        <position position="1"/>
    </location>
</feature>
<dbReference type="SUPFAM" id="SSF49899">
    <property type="entry name" value="Concanavalin A-like lectins/glucanases"/>
    <property type="match status" value="1"/>
</dbReference>
<dbReference type="Pfam" id="PF13765">
    <property type="entry name" value="PRY"/>
    <property type="match status" value="1"/>
</dbReference>
<dbReference type="PRINTS" id="PR01407">
    <property type="entry name" value="BUTYPHLNCDUF"/>
</dbReference>
<dbReference type="Pfam" id="PF00622">
    <property type="entry name" value="SPRY"/>
    <property type="match status" value="1"/>
</dbReference>
<dbReference type="OrthoDB" id="6270329at2759"/>
<name>A0A7K7I606_LOXCU</name>
<keyword evidence="3" id="KW-1185">Reference proteome</keyword>
<proteinExistence type="predicted"/>
<dbReference type="InterPro" id="IPR043136">
    <property type="entry name" value="B30.2/SPRY_sf"/>
</dbReference>
<dbReference type="InterPro" id="IPR003879">
    <property type="entry name" value="Butyrophylin_SPRY"/>
</dbReference>
<comment type="caution">
    <text evidence="2">The sequence shown here is derived from an EMBL/GenBank/DDBJ whole genome shotgun (WGS) entry which is preliminary data.</text>
</comment>
<evidence type="ECO:0000313" key="3">
    <source>
        <dbReference type="Proteomes" id="UP000564784"/>
    </source>
</evidence>
<reference evidence="2 3" key="1">
    <citation type="submission" date="2019-09" db="EMBL/GenBank/DDBJ databases">
        <title>Bird 10,000 Genomes (B10K) Project - Family phase.</title>
        <authorList>
            <person name="Zhang G."/>
        </authorList>
    </citation>
    <scope>NUCLEOTIDE SEQUENCE [LARGE SCALE GENOMIC DNA]</scope>
    <source>
        <strain evidence="2">OUT-0011</strain>
        <tissue evidence="2">Muscle</tissue>
    </source>
</reference>
<accession>A0A7K7I606</accession>
<gene>
    <name evidence="2" type="primary">A33_2</name>
    <name evidence="2" type="ORF">LOXCUR_R12323</name>
</gene>
<dbReference type="SMART" id="SM00589">
    <property type="entry name" value="PRY"/>
    <property type="match status" value="1"/>
</dbReference>
<evidence type="ECO:0000313" key="2">
    <source>
        <dbReference type="EMBL" id="NWY89700.1"/>
    </source>
</evidence>
<dbReference type="Proteomes" id="UP000564784">
    <property type="component" value="Unassembled WGS sequence"/>
</dbReference>
<feature type="domain" description="B30.2/SPRY" evidence="1">
    <location>
        <begin position="1"/>
        <end position="170"/>
    </location>
</feature>
<dbReference type="Gene3D" id="2.60.120.920">
    <property type="match status" value="1"/>
</dbReference>
<evidence type="ECO:0000259" key="1">
    <source>
        <dbReference type="PROSITE" id="PS50188"/>
    </source>
</evidence>
<feature type="non-terminal residue" evidence="2">
    <location>
        <position position="170"/>
    </location>
</feature>
<dbReference type="InterPro" id="IPR001870">
    <property type="entry name" value="B30.2/SPRY"/>
</dbReference>
<dbReference type="InterPro" id="IPR006574">
    <property type="entry name" value="PRY"/>
</dbReference>
<dbReference type="InterPro" id="IPR013320">
    <property type="entry name" value="ConA-like_dom_sf"/>
</dbReference>
<dbReference type="InterPro" id="IPR003877">
    <property type="entry name" value="SPRY_dom"/>
</dbReference>
<organism evidence="2 3">
    <name type="scientific">Loxia curvirostra</name>
    <name type="common">Red crossbill</name>
    <dbReference type="NCBI Taxonomy" id="64802"/>
    <lineage>
        <taxon>Eukaryota</taxon>
        <taxon>Metazoa</taxon>
        <taxon>Chordata</taxon>
        <taxon>Craniata</taxon>
        <taxon>Vertebrata</taxon>
        <taxon>Euteleostomi</taxon>
        <taxon>Archelosauria</taxon>
        <taxon>Archosauria</taxon>
        <taxon>Dinosauria</taxon>
        <taxon>Saurischia</taxon>
        <taxon>Theropoda</taxon>
        <taxon>Coelurosauria</taxon>
        <taxon>Aves</taxon>
        <taxon>Neognathae</taxon>
        <taxon>Neoaves</taxon>
        <taxon>Telluraves</taxon>
        <taxon>Australaves</taxon>
        <taxon>Passeriformes</taxon>
        <taxon>Passeroidea</taxon>
        <taxon>Fringillidae</taxon>
        <taxon>Carduelinae</taxon>
        <taxon>Loxia</taxon>
    </lineage>
</organism>
<dbReference type="InterPro" id="IPR050143">
    <property type="entry name" value="TRIM/RBCC"/>
</dbReference>
<dbReference type="PROSITE" id="PS50188">
    <property type="entry name" value="B302_SPRY"/>
    <property type="match status" value="1"/>
</dbReference>
<dbReference type="SMART" id="SM00449">
    <property type="entry name" value="SPRY"/>
    <property type="match status" value="1"/>
</dbReference>
<dbReference type="PANTHER" id="PTHR24103">
    <property type="entry name" value="E3 UBIQUITIN-PROTEIN LIGASE TRIM"/>
    <property type="match status" value="1"/>
</dbReference>
<dbReference type="AlphaFoldDB" id="A0A7K7I606"/>
<protein>
    <submittedName>
        <fullName evidence="2">A33 protein</fullName>
    </submittedName>
</protein>
<dbReference type="EMBL" id="VZSM01000184">
    <property type="protein sequence ID" value="NWY89700.1"/>
    <property type="molecule type" value="Genomic_DNA"/>
</dbReference>
<dbReference type="FunFam" id="2.60.120.920:FF:000004">
    <property type="entry name" value="Butyrophilin subfamily 1 member A1"/>
    <property type="match status" value="1"/>
</dbReference>
<sequence>EQVTLDPQTAHPRLILSRDRKRVWVRSEGQNLRDIPKRFSCSCSVLGTKGFMSGRHYWEVVVGKGVCWAVGVALESVPRKEPLNLHRSEKVWALQVNGWSQYRAVSMTSEVLALRGSLQRIMVCLDYEAGQVTFYNAKDMRPILQLEATFTEKVFPYFWISSGDTLIWLC</sequence>